<dbReference type="SUPFAM" id="SSF52540">
    <property type="entry name" value="P-loop containing nucleoside triphosphate hydrolases"/>
    <property type="match status" value="1"/>
</dbReference>
<keyword evidence="1" id="KW-0418">Kinase</keyword>
<reference evidence="2" key="1">
    <citation type="journal article" date="2019" name="Int. J. Syst. Evol. Microbiol.">
        <title>The Global Catalogue of Microorganisms (GCM) 10K type strain sequencing project: providing services to taxonomists for standard genome sequencing and annotation.</title>
        <authorList>
            <consortium name="The Broad Institute Genomics Platform"/>
            <consortium name="The Broad Institute Genome Sequencing Center for Infectious Disease"/>
            <person name="Wu L."/>
            <person name="Ma J."/>
        </authorList>
    </citation>
    <scope>NUCLEOTIDE SEQUENCE [LARGE SCALE GENOMIC DNA]</scope>
    <source>
        <strain evidence="2">JCM 14304</strain>
    </source>
</reference>
<dbReference type="Gene3D" id="3.40.50.300">
    <property type="entry name" value="P-loop containing nucleotide triphosphate hydrolases"/>
    <property type="match status" value="1"/>
</dbReference>
<dbReference type="RefSeq" id="WP_344198051.1">
    <property type="nucleotide sequence ID" value="NZ_BAAAND010000010.1"/>
</dbReference>
<dbReference type="GO" id="GO:0016301">
    <property type="term" value="F:kinase activity"/>
    <property type="evidence" value="ECO:0007669"/>
    <property type="project" value="UniProtKB-KW"/>
</dbReference>
<dbReference type="Proteomes" id="UP001500190">
    <property type="component" value="Unassembled WGS sequence"/>
</dbReference>
<keyword evidence="1" id="KW-0808">Transferase</keyword>
<sequence length="211" mass="23040">MTPRYDEVTARLRAIELVKGSRRSILGLAGSPGAGKSTYAETLVGDLAAEGHPVALVPMDGFHLAHAQLAVLGLTTVKGAPQTFDIDGYLTLLRRLRAPSGRTVWAPRFDRDLDEPIAAGIPVSDETRLVVTEGNYLLLDQGPWATVRDLLDECWFLDLDPELRRERLTARHVRHGRGPGEARARTTGSDEANARLVEATRTRADAVLELS</sequence>
<proteinExistence type="predicted"/>
<gene>
    <name evidence="1" type="ORF">GCM10009742_63440</name>
</gene>
<comment type="caution">
    <text evidence="1">The sequence shown here is derived from an EMBL/GenBank/DDBJ whole genome shotgun (WGS) entry which is preliminary data.</text>
</comment>
<evidence type="ECO:0000313" key="2">
    <source>
        <dbReference type="Proteomes" id="UP001500190"/>
    </source>
</evidence>
<dbReference type="EMBL" id="BAAAND010000010">
    <property type="protein sequence ID" value="GAA1605612.1"/>
    <property type="molecule type" value="Genomic_DNA"/>
</dbReference>
<evidence type="ECO:0000313" key="1">
    <source>
        <dbReference type="EMBL" id="GAA1605612.1"/>
    </source>
</evidence>
<keyword evidence="2" id="KW-1185">Reference proteome</keyword>
<name>A0ABP4QG75_9ACTN</name>
<accession>A0ABP4QG75</accession>
<dbReference type="NCBIfam" id="NF006743">
    <property type="entry name" value="PRK09270.1-2"/>
    <property type="match status" value="1"/>
</dbReference>
<organism evidence="1 2">
    <name type="scientific">Kribbella karoonensis</name>
    <dbReference type="NCBI Taxonomy" id="324851"/>
    <lineage>
        <taxon>Bacteria</taxon>
        <taxon>Bacillati</taxon>
        <taxon>Actinomycetota</taxon>
        <taxon>Actinomycetes</taxon>
        <taxon>Propionibacteriales</taxon>
        <taxon>Kribbellaceae</taxon>
        <taxon>Kribbella</taxon>
    </lineage>
</organism>
<protein>
    <submittedName>
        <fullName evidence="1">Nucleoside/nucleotide kinase family protein</fullName>
    </submittedName>
</protein>
<dbReference type="InterPro" id="IPR027417">
    <property type="entry name" value="P-loop_NTPase"/>
</dbReference>
<dbReference type="Pfam" id="PF03308">
    <property type="entry name" value="MeaB"/>
    <property type="match status" value="1"/>
</dbReference>
<dbReference type="PANTHER" id="PTHR10285">
    <property type="entry name" value="URIDINE KINASE"/>
    <property type="match status" value="1"/>
</dbReference>